<reference evidence="2 3" key="1">
    <citation type="submission" date="2018-07" db="EMBL/GenBank/DDBJ databases">
        <title>GABA Modulating Bacteria of the Human Gut Microbiota.</title>
        <authorList>
            <person name="Strandwitz P."/>
            <person name="Kim K.H."/>
            <person name="Terekhova D."/>
            <person name="Liu J.K."/>
            <person name="Sharma A."/>
            <person name="Levering J."/>
            <person name="Mcdonald D."/>
            <person name="Dietrich D."/>
            <person name="Ramadhar T.R."/>
            <person name="Lekbua A."/>
            <person name="Mroue N."/>
            <person name="Liston C."/>
            <person name="Stewart E.J."/>
            <person name="Dubin M.J."/>
            <person name="Zengler K."/>
            <person name="Knight R."/>
            <person name="Gilbert J.A."/>
            <person name="Clardy J."/>
            <person name="Lewis K."/>
        </authorList>
    </citation>
    <scope>NUCLEOTIDE SEQUENCE [LARGE SCALE GENOMIC DNA]</scope>
    <source>
        <strain evidence="2 3">KLE1738</strain>
    </source>
</reference>
<comment type="caution">
    <text evidence="2">The sequence shown here is derived from an EMBL/GenBank/DDBJ whole genome shotgun (WGS) entry which is preliminary data.</text>
</comment>
<dbReference type="PANTHER" id="PTHR30050:SF4">
    <property type="entry name" value="ATP-BINDING PROTEIN RV3427C IN INSERTION SEQUENCE-RELATED"/>
    <property type="match status" value="1"/>
</dbReference>
<dbReference type="Proteomes" id="UP000260649">
    <property type="component" value="Unassembled WGS sequence"/>
</dbReference>
<dbReference type="InterPro" id="IPR027417">
    <property type="entry name" value="P-loop_NTPase"/>
</dbReference>
<dbReference type="AlphaFoldDB" id="A0A3E2B304"/>
<keyword evidence="3" id="KW-1185">Reference proteome</keyword>
<dbReference type="CDD" id="cd00009">
    <property type="entry name" value="AAA"/>
    <property type="match status" value="1"/>
</dbReference>
<accession>A0A3E2B304</accession>
<dbReference type="Gene3D" id="3.40.50.300">
    <property type="entry name" value="P-loop containing nucleotide triphosphate hydrolases"/>
    <property type="match status" value="1"/>
</dbReference>
<dbReference type="RefSeq" id="WP_117142350.1">
    <property type="nucleotide sequence ID" value="NZ_QIML01000011.1"/>
</dbReference>
<evidence type="ECO:0000313" key="3">
    <source>
        <dbReference type="Proteomes" id="UP000260649"/>
    </source>
</evidence>
<dbReference type="SUPFAM" id="SSF52540">
    <property type="entry name" value="P-loop containing nucleoside triphosphate hydrolases"/>
    <property type="match status" value="1"/>
</dbReference>
<dbReference type="PANTHER" id="PTHR30050">
    <property type="entry name" value="CHROMOSOMAL REPLICATION INITIATOR PROTEIN DNAA"/>
    <property type="match status" value="1"/>
</dbReference>
<protein>
    <submittedName>
        <fullName evidence="2">DNA replication protein DnaC</fullName>
    </submittedName>
</protein>
<dbReference type="GO" id="GO:0005524">
    <property type="term" value="F:ATP binding"/>
    <property type="evidence" value="ECO:0007669"/>
    <property type="project" value="InterPro"/>
</dbReference>
<sequence length="333" mass="38075">MAYSASILTRAEARLKQAQRAHQLDQARRRAEIYRALPRTAEIDRQLRQTAPRILAAALRQGLGQEEALAALRRENLALQDEEAALLDQAGYPPDALEETPYCPLCNDRGWRGAAMCDCLKDLCRQEQIAELSSLLDLGDQSFDTFRLDYYDRQTWPEFHRSPRENMEFILSSCRSYAENFDAYPHKNLFFNGPPGLGKTFLSACIARVVSEQGYAVVYDTAANILSRFETRKFARYGEESRQAEADTRRYLTCDLLILDDLGSEFTSPFVQAALYELINTRLIEGKRTVISSNLNLEGVRQRYSPQVASRLEGEYLLMAFFGQDIRLLKKQR</sequence>
<dbReference type="NCBIfam" id="NF005304">
    <property type="entry name" value="PRK06835.1"/>
    <property type="match status" value="1"/>
</dbReference>
<dbReference type="InterPro" id="IPR002611">
    <property type="entry name" value="IstB_ATP-bd"/>
</dbReference>
<gene>
    <name evidence="2" type="ORF">DV520_07750</name>
</gene>
<dbReference type="GO" id="GO:0006260">
    <property type="term" value="P:DNA replication"/>
    <property type="evidence" value="ECO:0007669"/>
    <property type="project" value="TreeGrafter"/>
</dbReference>
<proteinExistence type="predicted"/>
<name>A0A3E2B304_9FIRM</name>
<dbReference type="Pfam" id="PF01695">
    <property type="entry name" value="IstB_IS21"/>
    <property type="match status" value="1"/>
</dbReference>
<dbReference type="InterPro" id="IPR003593">
    <property type="entry name" value="AAA+_ATPase"/>
</dbReference>
<dbReference type="GeneID" id="97995622"/>
<organism evidence="2 3">
    <name type="scientific">Evtepia gabavorous</name>
    <dbReference type="NCBI Taxonomy" id="2211183"/>
    <lineage>
        <taxon>Bacteria</taxon>
        <taxon>Bacillati</taxon>
        <taxon>Bacillota</taxon>
        <taxon>Clostridia</taxon>
        <taxon>Eubacteriales</taxon>
        <taxon>Evtepia</taxon>
    </lineage>
</organism>
<evidence type="ECO:0000259" key="1">
    <source>
        <dbReference type="SMART" id="SM00382"/>
    </source>
</evidence>
<dbReference type="SMART" id="SM00382">
    <property type="entry name" value="AAA"/>
    <property type="match status" value="1"/>
</dbReference>
<dbReference type="EMBL" id="QQRQ01000011">
    <property type="protein sequence ID" value="RFT06377.1"/>
    <property type="molecule type" value="Genomic_DNA"/>
</dbReference>
<dbReference type="OrthoDB" id="9776217at2"/>
<evidence type="ECO:0000313" key="2">
    <source>
        <dbReference type="EMBL" id="RFT06377.1"/>
    </source>
</evidence>
<feature type="domain" description="AAA+ ATPase" evidence="1">
    <location>
        <begin position="185"/>
        <end position="295"/>
    </location>
</feature>